<evidence type="ECO:0000313" key="2">
    <source>
        <dbReference type="EMBL" id="MBT0675438.1"/>
    </source>
</evidence>
<reference evidence="2 5" key="2">
    <citation type="journal article" date="2021" name="Astrobiology">
        <title>Bacterial Cellulose Retains Robustness but Its Synthesis Declines After Exposure to a Mars-Like Environment Simulated Outside the International Space Station.</title>
        <authorList>
            <person name="Orlovska I."/>
            <person name="Podolich O."/>
            <person name="Kukharenko O."/>
            <person name="Zaets I."/>
            <person name="Reva O."/>
            <person name="Khirunenko L."/>
            <person name="Zmejkoski D."/>
            <person name="Rogalsky S."/>
            <person name="Barh D."/>
            <person name="Tiwari S."/>
            <person name="Kumavath R."/>
            <person name="Goes-Neto A."/>
            <person name="Azevedo V."/>
            <person name="Brenig B."/>
            <person name="Ghosh P."/>
            <person name="de Vera J.P."/>
            <person name="Kozyrovska N."/>
        </authorList>
    </citation>
    <scope>NUCLEOTIDE SEQUENCE [LARGE SCALE GENOMIC DNA]</scope>
    <source>
        <strain evidence="2 5">IMBG 311</strain>
    </source>
</reference>
<dbReference type="RefSeq" id="WP_010514971.1">
    <property type="nucleotide sequence ID" value="NZ_JABLUU010000008.1"/>
</dbReference>
<evidence type="ECO:0000313" key="4">
    <source>
        <dbReference type="Proteomes" id="UP000247417"/>
    </source>
</evidence>
<dbReference type="AlphaFoldDB" id="A0A318QTD6"/>
<evidence type="ECO:0000313" key="3">
    <source>
        <dbReference type="EMBL" id="PYD81550.1"/>
    </source>
</evidence>
<accession>A0A318QTD6</accession>
<dbReference type="STRING" id="940286.GCA_000227565_02049"/>
<keyword evidence="5" id="KW-1185">Reference proteome</keyword>
<organism evidence="3 4">
    <name type="scientific">Komagataeibacter oboediens</name>
    <dbReference type="NCBI Taxonomy" id="65958"/>
    <lineage>
        <taxon>Bacteria</taxon>
        <taxon>Pseudomonadati</taxon>
        <taxon>Pseudomonadota</taxon>
        <taxon>Alphaproteobacteria</taxon>
        <taxon>Acetobacterales</taxon>
        <taxon>Acetobacteraceae</taxon>
        <taxon>Komagataeibacter</taxon>
    </lineage>
</organism>
<dbReference type="GeneID" id="79187792"/>
<reference evidence="3 4" key="1">
    <citation type="submission" date="2017-07" db="EMBL/GenBank/DDBJ databases">
        <title>A draft genome sequence of Komagataeibacter oboediens LMG 18849.</title>
        <authorList>
            <person name="Skraban J."/>
            <person name="Cleenwerck I."/>
            <person name="Vandamme P."/>
            <person name="Trcek J."/>
        </authorList>
    </citation>
    <scope>NUCLEOTIDE SEQUENCE [LARGE SCALE GENOMIC DNA]</scope>
    <source>
        <strain evidence="3 4">LMG 18849</strain>
    </source>
</reference>
<name>A0A318QTD6_9PROT</name>
<dbReference type="EMBL" id="JABLUU010000008">
    <property type="protein sequence ID" value="MBT0675438.1"/>
    <property type="molecule type" value="Genomic_DNA"/>
</dbReference>
<protein>
    <submittedName>
        <fullName evidence="3">Uncharacterized protein</fullName>
    </submittedName>
</protein>
<proteinExistence type="predicted"/>
<evidence type="ECO:0000313" key="5">
    <source>
        <dbReference type="Proteomes" id="UP001519538"/>
    </source>
</evidence>
<dbReference type="Proteomes" id="UP000247417">
    <property type="component" value="Unassembled WGS sequence"/>
</dbReference>
<feature type="region of interest" description="Disordered" evidence="1">
    <location>
        <begin position="1"/>
        <end position="21"/>
    </location>
</feature>
<evidence type="ECO:0000256" key="1">
    <source>
        <dbReference type="SAM" id="MobiDB-lite"/>
    </source>
</evidence>
<comment type="caution">
    <text evidence="3">The sequence shown here is derived from an EMBL/GenBank/DDBJ whole genome shotgun (WGS) entry which is preliminary data.</text>
</comment>
<dbReference type="EMBL" id="NKTX01000027">
    <property type="protein sequence ID" value="PYD81550.1"/>
    <property type="molecule type" value="Genomic_DNA"/>
</dbReference>
<sequence length="79" mass="8168">MTDVGPTVMPTGGIRKPDVPGLRAFDVTMPRGPEAIIGHVGSGQPGWPGARCPEPAFCPWPQLVPAHCAGDGLVLNLLS</sequence>
<gene>
    <name evidence="3" type="ORF">CFR80_11230</name>
    <name evidence="2" type="ORF">HNO79_08595</name>
</gene>
<dbReference type="Proteomes" id="UP001519538">
    <property type="component" value="Unassembled WGS sequence"/>
</dbReference>